<dbReference type="Proteomes" id="UP000675121">
    <property type="component" value="Unassembled WGS sequence"/>
</dbReference>
<protein>
    <submittedName>
        <fullName evidence="2">Uncharacterized protein</fullName>
    </submittedName>
</protein>
<gene>
    <name evidence="2" type="ORF">R70211_05355</name>
</gene>
<comment type="caution">
    <text evidence="2">The sequence shown here is derived from an EMBL/GenBank/DDBJ whole genome shotgun (WGS) entry which is preliminary data.</text>
</comment>
<organism evidence="2 3">
    <name type="scientific">Paraburkholderia domus</name>
    <dbReference type="NCBI Taxonomy" id="2793075"/>
    <lineage>
        <taxon>Bacteria</taxon>
        <taxon>Pseudomonadati</taxon>
        <taxon>Pseudomonadota</taxon>
        <taxon>Betaproteobacteria</taxon>
        <taxon>Burkholderiales</taxon>
        <taxon>Burkholderiaceae</taxon>
        <taxon>Paraburkholderia</taxon>
    </lineage>
</organism>
<keyword evidence="1" id="KW-0812">Transmembrane</keyword>
<dbReference type="RefSeq" id="WP_201139413.1">
    <property type="nucleotide sequence ID" value="NZ_CAJNAS010000016.1"/>
</dbReference>
<dbReference type="EMBL" id="CAJNAS010000016">
    <property type="protein sequence ID" value="CAE6935303.1"/>
    <property type="molecule type" value="Genomic_DNA"/>
</dbReference>
<sequence>MPDNQIWGRPAKHYVVALAVVLWLFILIYAMIKNPSTTDASVRMSMMKADMATMLANGGAVVYRNENAKFGGALLSLLIRTDSWSQQLRDRDIKTLVDLGWQQIPTNPASFCKKGVLAEIQENVGDYKNTPTVLISMRYNATTTKTCK</sequence>
<dbReference type="AlphaFoldDB" id="A0A9N8QZV7"/>
<reference evidence="2" key="1">
    <citation type="submission" date="2021-02" db="EMBL/GenBank/DDBJ databases">
        <authorList>
            <person name="Vanwijnsberghe S."/>
        </authorList>
    </citation>
    <scope>NUCLEOTIDE SEQUENCE</scope>
    <source>
        <strain evidence="2">R-70211</strain>
    </source>
</reference>
<feature type="transmembrane region" description="Helical" evidence="1">
    <location>
        <begin position="12"/>
        <end position="32"/>
    </location>
</feature>
<evidence type="ECO:0000256" key="1">
    <source>
        <dbReference type="SAM" id="Phobius"/>
    </source>
</evidence>
<keyword evidence="1" id="KW-0472">Membrane</keyword>
<keyword evidence="3" id="KW-1185">Reference proteome</keyword>
<evidence type="ECO:0000313" key="2">
    <source>
        <dbReference type="EMBL" id="CAE6935303.1"/>
    </source>
</evidence>
<name>A0A9N8QZV7_9BURK</name>
<accession>A0A9N8QZV7</accession>
<keyword evidence="1" id="KW-1133">Transmembrane helix</keyword>
<proteinExistence type="predicted"/>
<evidence type="ECO:0000313" key="3">
    <source>
        <dbReference type="Proteomes" id="UP000675121"/>
    </source>
</evidence>